<dbReference type="EMBL" id="BARS01022624">
    <property type="protein sequence ID" value="GAG02150.1"/>
    <property type="molecule type" value="Genomic_DNA"/>
</dbReference>
<dbReference type="GO" id="GO:0003677">
    <property type="term" value="F:DNA binding"/>
    <property type="evidence" value="ECO:0007669"/>
    <property type="project" value="UniProtKB-KW"/>
</dbReference>
<dbReference type="Pfam" id="PF02899">
    <property type="entry name" value="Phage_int_SAM_1"/>
    <property type="match status" value="1"/>
</dbReference>
<dbReference type="AlphaFoldDB" id="X0U9C7"/>
<name>X0U9C7_9ZZZZ</name>
<evidence type="ECO:0000256" key="4">
    <source>
        <dbReference type="ARBA" id="ARBA00022829"/>
    </source>
</evidence>
<accession>X0U9C7</accession>
<dbReference type="PANTHER" id="PTHR30349:SF77">
    <property type="entry name" value="TYROSINE RECOMBINASE XERC"/>
    <property type="match status" value="1"/>
</dbReference>
<keyword evidence="4" id="KW-0159">Chromosome partition</keyword>
<dbReference type="GO" id="GO:0015074">
    <property type="term" value="P:DNA integration"/>
    <property type="evidence" value="ECO:0007669"/>
    <property type="project" value="UniProtKB-KW"/>
</dbReference>
<gene>
    <name evidence="12" type="ORF">S01H1_36147</name>
</gene>
<dbReference type="GO" id="GO:0005737">
    <property type="term" value="C:cytoplasm"/>
    <property type="evidence" value="ECO:0007669"/>
    <property type="project" value="UniProtKB-SubCell"/>
</dbReference>
<dbReference type="InterPro" id="IPR044068">
    <property type="entry name" value="CB"/>
</dbReference>
<dbReference type="Gene3D" id="1.10.443.10">
    <property type="entry name" value="Intergrase catalytic core"/>
    <property type="match status" value="1"/>
</dbReference>
<evidence type="ECO:0000256" key="9">
    <source>
        <dbReference type="SAM" id="MobiDB-lite"/>
    </source>
</evidence>
<evidence type="ECO:0000256" key="1">
    <source>
        <dbReference type="ARBA" id="ARBA00004496"/>
    </source>
</evidence>
<dbReference type="GO" id="GO:0051301">
    <property type="term" value="P:cell division"/>
    <property type="evidence" value="ECO:0007669"/>
    <property type="project" value="UniProtKB-KW"/>
</dbReference>
<evidence type="ECO:0000256" key="7">
    <source>
        <dbReference type="ARBA" id="ARBA00023172"/>
    </source>
</evidence>
<evidence type="ECO:0000256" key="2">
    <source>
        <dbReference type="ARBA" id="ARBA00022490"/>
    </source>
</evidence>
<evidence type="ECO:0000259" key="11">
    <source>
        <dbReference type="PROSITE" id="PS51900"/>
    </source>
</evidence>
<dbReference type="Gene3D" id="1.10.150.130">
    <property type="match status" value="1"/>
</dbReference>
<dbReference type="GO" id="GO:0007059">
    <property type="term" value="P:chromosome segregation"/>
    <property type="evidence" value="ECO:0007669"/>
    <property type="project" value="UniProtKB-KW"/>
</dbReference>
<dbReference type="InterPro" id="IPR050090">
    <property type="entry name" value="Tyrosine_recombinase_XerCD"/>
</dbReference>
<evidence type="ECO:0000259" key="10">
    <source>
        <dbReference type="PROSITE" id="PS51898"/>
    </source>
</evidence>
<comment type="caution">
    <text evidence="12">The sequence shown here is derived from an EMBL/GenBank/DDBJ whole genome shotgun (WGS) entry which is preliminary data.</text>
</comment>
<keyword evidence="6" id="KW-0238">DNA-binding</keyword>
<feature type="domain" description="Tyr recombinase" evidence="10">
    <location>
        <begin position="110"/>
        <end position="219"/>
    </location>
</feature>
<dbReference type="PROSITE" id="PS51898">
    <property type="entry name" value="TYR_RECOMBINASE"/>
    <property type="match status" value="1"/>
</dbReference>
<keyword evidence="2" id="KW-0963">Cytoplasm</keyword>
<dbReference type="SUPFAM" id="SSF56349">
    <property type="entry name" value="DNA breaking-rejoining enzymes"/>
    <property type="match status" value="1"/>
</dbReference>
<dbReference type="InterPro" id="IPR010998">
    <property type="entry name" value="Integrase_recombinase_N"/>
</dbReference>
<keyword evidence="7" id="KW-0233">DNA recombination</keyword>
<evidence type="ECO:0000256" key="5">
    <source>
        <dbReference type="ARBA" id="ARBA00022908"/>
    </source>
</evidence>
<proteinExistence type="predicted"/>
<sequence>MKKLISSFIRYIQTEKGYSAHTIRNYASDLRQFTRFVATKRGVKKADLGIDLVDHMLIRSYLGELFDKCRRTTIARRLSTLKSFFRYLELRGLAPLNPVAEITTPKQESHIPTYLPIDDMFSLLEQPDREEEIGLRDSAILELLYSAGLRVSELVALDIEQLALNSRLVKVLGKGGKERLLPVGRKAIAAIREYIEHTENRRKKTGHSKHHGPLFLNYR</sequence>
<feature type="domain" description="Core-binding (CB)" evidence="11">
    <location>
        <begin position="1"/>
        <end position="89"/>
    </location>
</feature>
<keyword evidence="3" id="KW-0132">Cell division</keyword>
<dbReference type="InterPro" id="IPR002104">
    <property type="entry name" value="Integrase_catalytic"/>
</dbReference>
<feature type="compositionally biased region" description="Basic residues" evidence="9">
    <location>
        <begin position="200"/>
        <end position="212"/>
    </location>
</feature>
<comment type="subcellular location">
    <subcellularLocation>
        <location evidence="1">Cytoplasm</location>
    </subcellularLocation>
</comment>
<evidence type="ECO:0000256" key="8">
    <source>
        <dbReference type="ARBA" id="ARBA00023306"/>
    </source>
</evidence>
<evidence type="ECO:0000256" key="6">
    <source>
        <dbReference type="ARBA" id="ARBA00023125"/>
    </source>
</evidence>
<feature type="region of interest" description="Disordered" evidence="9">
    <location>
        <begin position="199"/>
        <end position="219"/>
    </location>
</feature>
<reference evidence="12" key="1">
    <citation type="journal article" date="2014" name="Front. Microbiol.">
        <title>High frequency of phylogenetically diverse reductive dehalogenase-homologous genes in deep subseafloor sedimentary metagenomes.</title>
        <authorList>
            <person name="Kawai M."/>
            <person name="Futagami T."/>
            <person name="Toyoda A."/>
            <person name="Takaki Y."/>
            <person name="Nishi S."/>
            <person name="Hori S."/>
            <person name="Arai W."/>
            <person name="Tsubouchi T."/>
            <person name="Morono Y."/>
            <person name="Uchiyama I."/>
            <person name="Ito T."/>
            <person name="Fujiyama A."/>
            <person name="Inagaki F."/>
            <person name="Takami H."/>
        </authorList>
    </citation>
    <scope>NUCLEOTIDE SEQUENCE</scope>
    <source>
        <strain evidence="12">Expedition CK06-06</strain>
    </source>
</reference>
<dbReference type="InterPro" id="IPR011010">
    <property type="entry name" value="DNA_brk_join_enz"/>
</dbReference>
<protein>
    <recommendedName>
        <fullName evidence="13">Tyrosine recombinase XerD</fullName>
    </recommendedName>
</protein>
<keyword evidence="5" id="KW-0229">DNA integration</keyword>
<dbReference type="InterPro" id="IPR004107">
    <property type="entry name" value="Integrase_SAM-like_N"/>
</dbReference>
<dbReference type="Pfam" id="PF00589">
    <property type="entry name" value="Phage_integrase"/>
    <property type="match status" value="1"/>
</dbReference>
<dbReference type="InterPro" id="IPR013762">
    <property type="entry name" value="Integrase-like_cat_sf"/>
</dbReference>
<evidence type="ECO:0008006" key="13">
    <source>
        <dbReference type="Google" id="ProtNLM"/>
    </source>
</evidence>
<evidence type="ECO:0000313" key="12">
    <source>
        <dbReference type="EMBL" id="GAG02150.1"/>
    </source>
</evidence>
<keyword evidence="8" id="KW-0131">Cell cycle</keyword>
<dbReference type="GO" id="GO:0006310">
    <property type="term" value="P:DNA recombination"/>
    <property type="evidence" value="ECO:0007669"/>
    <property type="project" value="UniProtKB-KW"/>
</dbReference>
<dbReference type="PROSITE" id="PS51900">
    <property type="entry name" value="CB"/>
    <property type="match status" value="1"/>
</dbReference>
<organism evidence="12">
    <name type="scientific">marine sediment metagenome</name>
    <dbReference type="NCBI Taxonomy" id="412755"/>
    <lineage>
        <taxon>unclassified sequences</taxon>
        <taxon>metagenomes</taxon>
        <taxon>ecological metagenomes</taxon>
    </lineage>
</organism>
<feature type="non-terminal residue" evidence="12">
    <location>
        <position position="219"/>
    </location>
</feature>
<evidence type="ECO:0000256" key="3">
    <source>
        <dbReference type="ARBA" id="ARBA00022618"/>
    </source>
</evidence>
<dbReference type="PANTHER" id="PTHR30349">
    <property type="entry name" value="PHAGE INTEGRASE-RELATED"/>
    <property type="match status" value="1"/>
</dbReference>